<reference evidence="1" key="1">
    <citation type="submission" date="2019-03" db="EMBL/GenBank/DDBJ databases">
        <authorList>
            <person name="Hao L."/>
        </authorList>
    </citation>
    <scope>NUCLEOTIDE SEQUENCE</scope>
</reference>
<protein>
    <submittedName>
        <fullName evidence="1">Uncharacterized protein</fullName>
    </submittedName>
</protein>
<dbReference type="EMBL" id="CAADRM010000109">
    <property type="protein sequence ID" value="VFU15790.1"/>
    <property type="molecule type" value="Genomic_DNA"/>
</dbReference>
<dbReference type="AlphaFoldDB" id="A0A485M300"/>
<sequence>MIRKNRRYSKMGNIETYEQGLAYAFRVIARRAVSTFELKKNSSARG</sequence>
<proteinExistence type="predicted"/>
<name>A0A485M300_9ZZZZ</name>
<organism evidence="1">
    <name type="scientific">anaerobic digester metagenome</name>
    <dbReference type="NCBI Taxonomy" id="1263854"/>
    <lineage>
        <taxon>unclassified sequences</taxon>
        <taxon>metagenomes</taxon>
        <taxon>ecological metagenomes</taxon>
    </lineage>
</organism>
<gene>
    <name evidence="1" type="ORF">SCFA_450028</name>
</gene>
<accession>A0A485M300</accession>
<evidence type="ECO:0000313" key="1">
    <source>
        <dbReference type="EMBL" id="VFU15790.1"/>
    </source>
</evidence>